<dbReference type="InterPro" id="IPR014756">
    <property type="entry name" value="Ig_E-set"/>
</dbReference>
<comment type="caution">
    <text evidence="2">The sequence shown here is derived from an EMBL/GenBank/DDBJ whole genome shotgun (WGS) entry which is preliminary data.</text>
</comment>
<dbReference type="GO" id="GO:0070086">
    <property type="term" value="P:ubiquitin-dependent endocytosis"/>
    <property type="evidence" value="ECO:0007669"/>
    <property type="project" value="TreeGrafter"/>
</dbReference>
<dbReference type="InterPro" id="IPR014752">
    <property type="entry name" value="Arrestin-like_C"/>
</dbReference>
<dbReference type="Pfam" id="PF00339">
    <property type="entry name" value="Arrestin_N"/>
    <property type="match status" value="1"/>
</dbReference>
<proteinExistence type="predicted"/>
<dbReference type="Gene3D" id="1.10.510.10">
    <property type="entry name" value="Transferase(Phosphotransferase) domain 1"/>
    <property type="match status" value="1"/>
</dbReference>
<dbReference type="SUPFAM" id="SSF81296">
    <property type="entry name" value="E set domains"/>
    <property type="match status" value="1"/>
</dbReference>
<dbReference type="AlphaFoldDB" id="A0A9N9G8Z3"/>
<dbReference type="EMBL" id="CAJVPK010001519">
    <property type="protein sequence ID" value="CAG8589644.1"/>
    <property type="molecule type" value="Genomic_DNA"/>
</dbReference>
<evidence type="ECO:0000313" key="2">
    <source>
        <dbReference type="EMBL" id="CAG8589644.1"/>
    </source>
</evidence>
<dbReference type="SUPFAM" id="SSF56112">
    <property type="entry name" value="Protein kinase-like (PK-like)"/>
    <property type="match status" value="1"/>
</dbReference>
<dbReference type="InterPro" id="IPR011009">
    <property type="entry name" value="Kinase-like_dom_sf"/>
</dbReference>
<reference evidence="2" key="1">
    <citation type="submission" date="2021-06" db="EMBL/GenBank/DDBJ databases">
        <authorList>
            <person name="Kallberg Y."/>
            <person name="Tangrot J."/>
            <person name="Rosling A."/>
        </authorList>
    </citation>
    <scope>NUCLEOTIDE SEQUENCE</scope>
    <source>
        <strain evidence="2">AZ414A</strain>
    </source>
</reference>
<keyword evidence="3" id="KW-1185">Reference proteome</keyword>
<evidence type="ECO:0000313" key="3">
    <source>
        <dbReference type="Proteomes" id="UP000789706"/>
    </source>
</evidence>
<dbReference type="GO" id="GO:0005886">
    <property type="term" value="C:plasma membrane"/>
    <property type="evidence" value="ECO:0007669"/>
    <property type="project" value="TreeGrafter"/>
</dbReference>
<gene>
    <name evidence="2" type="ORF">DEBURN_LOCUS8990</name>
</gene>
<dbReference type="InterPro" id="IPR011021">
    <property type="entry name" value="Arrestin-like_N"/>
</dbReference>
<dbReference type="GO" id="GO:0031625">
    <property type="term" value="F:ubiquitin protein ligase binding"/>
    <property type="evidence" value="ECO:0007669"/>
    <property type="project" value="TreeGrafter"/>
</dbReference>
<name>A0A9N9G8Z3_9GLOM</name>
<dbReference type="PANTHER" id="PTHR11188">
    <property type="entry name" value="ARRESTIN DOMAIN CONTAINING PROTEIN"/>
    <property type="match status" value="1"/>
</dbReference>
<dbReference type="GO" id="GO:0005829">
    <property type="term" value="C:cytosol"/>
    <property type="evidence" value="ECO:0007669"/>
    <property type="project" value="TreeGrafter"/>
</dbReference>
<dbReference type="InterPro" id="IPR050357">
    <property type="entry name" value="Arrestin_domain-protein"/>
</dbReference>
<feature type="domain" description="Arrestin C-terminal-like" evidence="1">
    <location>
        <begin position="163"/>
        <end position="298"/>
    </location>
</feature>
<dbReference type="GO" id="GO:0030674">
    <property type="term" value="F:protein-macromolecule adaptor activity"/>
    <property type="evidence" value="ECO:0007669"/>
    <property type="project" value="TreeGrafter"/>
</dbReference>
<dbReference type="PANTHER" id="PTHR11188:SF17">
    <property type="entry name" value="FI21816P1"/>
    <property type="match status" value="1"/>
</dbReference>
<protein>
    <submittedName>
        <fullName evidence="2">11213_t:CDS:1</fullName>
    </submittedName>
</protein>
<evidence type="ECO:0000259" key="1">
    <source>
        <dbReference type="SMART" id="SM01017"/>
    </source>
</evidence>
<dbReference type="OrthoDB" id="2333384at2759"/>
<sequence length="512" mass="59991">MTLLFQIRLEQDSLTLRGPFTESVGCVLRGQLVLLITKPINTEEIKLTFQGKSKIAWNSGNIIETSEKRILYRHDWVFLAAQEKYHVLQPANYCWNFELILPGTLKETIEKCNRSYIRYNLKATLKRPTFSQNIHTKRKIQINRCLMSNCFNLLQSFVLINSWENKVEYEFSIGTGYFCLDDKIPVELIMKPLIKGINIRRFNLIFEEHRTHKIGTKTMKEVIIINIKKYSSVILFDNETWIKNEEMSIPKFRCLADSENDQIRIKHKIRFNVAFQIKHKDYREVTASLPVIITPIGTMLDTLPTYNSYYFDREINEDFSSSIPSNNNLTSRDNNLYNNLSSSNNNNYLPSYDSTISLIPLFSQRVSVNSGKKPQMYGVILYMAPERFSLGMIMWELTTGRKPFHDRKHGPLFILDNLAEITRMLENFNEKTLHPNDIKEHYPDKYVIDILLELLEFKKAKKERLEMNKSHYNYMSIQSLDSMLESIINSSMFGYMKFVVKSTCDNVTLKVI</sequence>
<dbReference type="Proteomes" id="UP000789706">
    <property type="component" value="Unassembled WGS sequence"/>
</dbReference>
<organism evidence="2 3">
    <name type="scientific">Diversispora eburnea</name>
    <dbReference type="NCBI Taxonomy" id="1213867"/>
    <lineage>
        <taxon>Eukaryota</taxon>
        <taxon>Fungi</taxon>
        <taxon>Fungi incertae sedis</taxon>
        <taxon>Mucoromycota</taxon>
        <taxon>Glomeromycotina</taxon>
        <taxon>Glomeromycetes</taxon>
        <taxon>Diversisporales</taxon>
        <taxon>Diversisporaceae</taxon>
        <taxon>Diversispora</taxon>
    </lineage>
</organism>
<dbReference type="InterPro" id="IPR011022">
    <property type="entry name" value="Arrestin_C-like"/>
</dbReference>
<dbReference type="SMART" id="SM01017">
    <property type="entry name" value="Arrestin_C"/>
    <property type="match status" value="1"/>
</dbReference>
<dbReference type="Gene3D" id="2.60.40.640">
    <property type="match status" value="1"/>
</dbReference>
<dbReference type="Pfam" id="PF02752">
    <property type="entry name" value="Arrestin_C"/>
    <property type="match status" value="1"/>
</dbReference>
<accession>A0A9N9G8Z3</accession>